<dbReference type="PANTHER" id="PTHR35936:SF17">
    <property type="entry name" value="ARGININE-BINDING EXTRACELLULAR PROTEIN ARTP"/>
    <property type="match status" value="1"/>
</dbReference>
<reference evidence="4 5" key="1">
    <citation type="submission" date="2019-07" db="EMBL/GenBank/DDBJ databases">
        <title>Cryptosporangium phraense sp. nov., isolated from plant litter.</title>
        <authorList>
            <person name="Suriyachadkun C."/>
        </authorList>
    </citation>
    <scope>NUCLEOTIDE SEQUENCE [LARGE SCALE GENOMIC DNA]</scope>
    <source>
        <strain evidence="4 5">A-T 5661</strain>
    </source>
</reference>
<feature type="chain" id="PRO_5021942260" evidence="2">
    <location>
        <begin position="26"/>
        <end position="330"/>
    </location>
</feature>
<proteinExistence type="predicted"/>
<name>A0A545ARS8_9ACTN</name>
<dbReference type="SUPFAM" id="SSF53850">
    <property type="entry name" value="Periplasmic binding protein-like II"/>
    <property type="match status" value="1"/>
</dbReference>
<evidence type="ECO:0000256" key="2">
    <source>
        <dbReference type="SAM" id="SignalP"/>
    </source>
</evidence>
<sequence length="330" mass="34539">MPKISRLAVVAVLAAAVLTACSSTAGSETADVGPGKVAIGALSNGAAQEVTLSVPQVDAIRAQLPAAIRDGGTFTIGLGFLPSGSPPLGYIGSDQKTPTGSEPDLGRLVAAVLGLKPQLANATWDNLFVGIDSGKNTAGFSNITDTEKRKEKYDFACYRKDNLAFEVQAKSTWNFDGKYQNLAGLIVAVDSGTNQEKILLEWQNKLKAQGKTLTVKRFADHNAVALALKSGKIDAYFAPNPSVAYRATQSKGSPTATRSAGQFSGAGETLQGLICATTKKDNGLIKPIAAAINYLIDNGQYQKLLAAWNLTDESVTKAEINPPGLPLTNA</sequence>
<dbReference type="OrthoDB" id="4633994at2"/>
<keyword evidence="5" id="KW-1185">Reference proteome</keyword>
<evidence type="ECO:0000256" key="1">
    <source>
        <dbReference type="ARBA" id="ARBA00022729"/>
    </source>
</evidence>
<dbReference type="PANTHER" id="PTHR35936">
    <property type="entry name" value="MEMBRANE-BOUND LYTIC MUREIN TRANSGLYCOSYLASE F"/>
    <property type="match status" value="1"/>
</dbReference>
<gene>
    <name evidence="4" type="ORF">FL583_16420</name>
</gene>
<dbReference type="AlphaFoldDB" id="A0A545ARS8"/>
<dbReference type="SMART" id="SM00062">
    <property type="entry name" value="PBPb"/>
    <property type="match status" value="1"/>
</dbReference>
<feature type="domain" description="Solute-binding protein family 3/N-terminal" evidence="3">
    <location>
        <begin position="73"/>
        <end position="312"/>
    </location>
</feature>
<dbReference type="EMBL" id="VIRS01000010">
    <property type="protein sequence ID" value="TQS44038.1"/>
    <property type="molecule type" value="Genomic_DNA"/>
</dbReference>
<dbReference type="Pfam" id="PF00497">
    <property type="entry name" value="SBP_bac_3"/>
    <property type="match status" value="1"/>
</dbReference>
<protein>
    <submittedName>
        <fullName evidence="4">Transporter substrate-binding domain-containing protein</fullName>
    </submittedName>
</protein>
<feature type="signal peptide" evidence="2">
    <location>
        <begin position="1"/>
        <end position="25"/>
    </location>
</feature>
<keyword evidence="1 2" id="KW-0732">Signal</keyword>
<evidence type="ECO:0000259" key="3">
    <source>
        <dbReference type="SMART" id="SM00062"/>
    </source>
</evidence>
<accession>A0A545ARS8</accession>
<dbReference type="InterPro" id="IPR001638">
    <property type="entry name" value="Solute-binding_3/MltF_N"/>
</dbReference>
<evidence type="ECO:0000313" key="5">
    <source>
        <dbReference type="Proteomes" id="UP000317982"/>
    </source>
</evidence>
<dbReference type="RefSeq" id="WP_142705527.1">
    <property type="nucleotide sequence ID" value="NZ_VIRS01000010.1"/>
</dbReference>
<comment type="caution">
    <text evidence="4">The sequence shown here is derived from an EMBL/GenBank/DDBJ whole genome shotgun (WGS) entry which is preliminary data.</text>
</comment>
<dbReference type="Gene3D" id="3.40.190.10">
    <property type="entry name" value="Periplasmic binding protein-like II"/>
    <property type="match status" value="2"/>
</dbReference>
<evidence type="ECO:0000313" key="4">
    <source>
        <dbReference type="EMBL" id="TQS44038.1"/>
    </source>
</evidence>
<dbReference type="PROSITE" id="PS51257">
    <property type="entry name" value="PROKAR_LIPOPROTEIN"/>
    <property type="match status" value="1"/>
</dbReference>
<dbReference type="InParanoid" id="A0A545ARS8"/>
<organism evidence="4 5">
    <name type="scientific">Cryptosporangium phraense</name>
    <dbReference type="NCBI Taxonomy" id="2593070"/>
    <lineage>
        <taxon>Bacteria</taxon>
        <taxon>Bacillati</taxon>
        <taxon>Actinomycetota</taxon>
        <taxon>Actinomycetes</taxon>
        <taxon>Cryptosporangiales</taxon>
        <taxon>Cryptosporangiaceae</taxon>
        <taxon>Cryptosporangium</taxon>
    </lineage>
</organism>
<dbReference type="Proteomes" id="UP000317982">
    <property type="component" value="Unassembled WGS sequence"/>
</dbReference>